<comment type="caution">
    <text evidence="3">The sequence shown here is derived from an EMBL/GenBank/DDBJ whole genome shotgun (WGS) entry which is preliminary data.</text>
</comment>
<evidence type="ECO:0000256" key="2">
    <source>
        <dbReference type="SAM" id="Phobius"/>
    </source>
</evidence>
<keyword evidence="2" id="KW-1133">Transmembrane helix</keyword>
<dbReference type="AlphaFoldDB" id="A0A364V9V5"/>
<reference evidence="3 4" key="1">
    <citation type="journal article" date="2018" name="Syst. Appl. Microbiol.">
        <title>Corynebacterium heidelbergense sp. nov., isolated from the preen glands of Egyptian geese (Alopochen aegyptiacus).</title>
        <authorList>
            <person name="Braun M.S."/>
            <person name="Wang E."/>
            <person name="Zimmermann S."/>
            <person name="Wink M."/>
        </authorList>
    </citation>
    <scope>NUCLEOTIDE SEQUENCE [LARGE SCALE GENOMIC DNA]</scope>
    <source>
        <strain evidence="3 4">DSM 104638</strain>
    </source>
</reference>
<evidence type="ECO:0000313" key="3">
    <source>
        <dbReference type="EMBL" id="RAV33394.1"/>
    </source>
</evidence>
<feature type="compositionally biased region" description="Low complexity" evidence="1">
    <location>
        <begin position="10"/>
        <end position="21"/>
    </location>
</feature>
<organism evidence="3 4">
    <name type="scientific">Corynebacterium heidelbergense</name>
    <dbReference type="NCBI Taxonomy" id="2055947"/>
    <lineage>
        <taxon>Bacteria</taxon>
        <taxon>Bacillati</taxon>
        <taxon>Actinomycetota</taxon>
        <taxon>Actinomycetes</taxon>
        <taxon>Mycobacteriales</taxon>
        <taxon>Corynebacteriaceae</taxon>
        <taxon>Corynebacterium</taxon>
    </lineage>
</organism>
<evidence type="ECO:0000313" key="4">
    <source>
        <dbReference type="Proteomes" id="UP000251047"/>
    </source>
</evidence>
<proteinExistence type="predicted"/>
<dbReference type="OrthoDB" id="4425882at2"/>
<dbReference type="EMBL" id="PHQP01000080">
    <property type="protein sequence ID" value="RAV33394.1"/>
    <property type="molecule type" value="Genomic_DNA"/>
</dbReference>
<evidence type="ECO:0000256" key="1">
    <source>
        <dbReference type="SAM" id="MobiDB-lite"/>
    </source>
</evidence>
<keyword evidence="2" id="KW-0472">Membrane</keyword>
<sequence length="184" mass="19732">MSEHPRADRPASSPDSPGGSADQRRGDLSGTAAEAPGTQPVDRSPQSRLVDRYGATRRNKFTGRVVVIVLVLLMLTAGIYIVRQVMHSSAAPVQAVQSGGRIVSDDRLQMRVDVTRDDPNAASYCIVKALDYDKNEVGRRGFVVPAGGPKTARMMVDVQTTSRGYAGAVYGCSDKVPDFLTPRA</sequence>
<protein>
    <submittedName>
        <fullName evidence="3">DUF4307 domain-containing protein</fullName>
    </submittedName>
</protein>
<gene>
    <name evidence="3" type="ORF">CWC39_08760</name>
</gene>
<dbReference type="InterPro" id="IPR025443">
    <property type="entry name" value="DUF4307"/>
</dbReference>
<feature type="transmembrane region" description="Helical" evidence="2">
    <location>
        <begin position="61"/>
        <end position="82"/>
    </location>
</feature>
<accession>A0A364V9V5</accession>
<dbReference type="RefSeq" id="WP_112770100.1">
    <property type="nucleotide sequence ID" value="NZ_CP063191.1"/>
</dbReference>
<keyword evidence="2" id="KW-0812">Transmembrane</keyword>
<feature type="region of interest" description="Disordered" evidence="1">
    <location>
        <begin position="1"/>
        <end position="49"/>
    </location>
</feature>
<dbReference type="Proteomes" id="UP000251047">
    <property type="component" value="Unassembled WGS sequence"/>
</dbReference>
<name>A0A364V9V5_9CORY</name>
<dbReference type="Pfam" id="PF14155">
    <property type="entry name" value="DUF4307"/>
    <property type="match status" value="1"/>
</dbReference>